<accession>A0ABW8ALD0</accession>
<sequence>MDFTLELIVVPVTDIDASKAFYEEKCGFHVDVDFSNGPDFRVVQLTPPGSACSISLMKAGDDSGTAGQLRGLHLCVSDIVAAREELAQRGLEISEPFHFGAEGRQDGVHPDRVSYGTFATFTDPDGSVWLVQEVRRGAGAPA</sequence>
<dbReference type="Pfam" id="PF00903">
    <property type="entry name" value="Glyoxalase"/>
    <property type="match status" value="1"/>
</dbReference>
<dbReference type="PROSITE" id="PS51819">
    <property type="entry name" value="VOC"/>
    <property type="match status" value="1"/>
</dbReference>
<evidence type="ECO:0000259" key="1">
    <source>
        <dbReference type="PROSITE" id="PS51819"/>
    </source>
</evidence>
<dbReference type="Gene3D" id="3.10.180.10">
    <property type="entry name" value="2,3-Dihydroxybiphenyl 1,2-Dioxygenase, domain 1"/>
    <property type="match status" value="1"/>
</dbReference>
<reference evidence="2 3" key="1">
    <citation type="submission" date="2024-10" db="EMBL/GenBank/DDBJ databases">
        <title>The Natural Products Discovery Center: Release of the First 8490 Sequenced Strains for Exploring Actinobacteria Biosynthetic Diversity.</title>
        <authorList>
            <person name="Kalkreuter E."/>
            <person name="Kautsar S.A."/>
            <person name="Yang D."/>
            <person name="Bader C.D."/>
            <person name="Teijaro C.N."/>
            <person name="Fluegel L."/>
            <person name="Davis C.M."/>
            <person name="Simpson J.R."/>
            <person name="Lauterbach L."/>
            <person name="Steele A.D."/>
            <person name="Gui C."/>
            <person name="Meng S."/>
            <person name="Li G."/>
            <person name="Viehrig K."/>
            <person name="Ye F."/>
            <person name="Su P."/>
            <person name="Kiefer A.F."/>
            <person name="Nichols A."/>
            <person name="Cepeda A.J."/>
            <person name="Yan W."/>
            <person name="Fan B."/>
            <person name="Jiang Y."/>
            <person name="Adhikari A."/>
            <person name="Zheng C.-J."/>
            <person name="Schuster L."/>
            <person name="Cowan T.M."/>
            <person name="Smanski M.J."/>
            <person name="Chevrette M.G."/>
            <person name="De Carvalho L.P.S."/>
            <person name="Shen B."/>
        </authorList>
    </citation>
    <scope>NUCLEOTIDE SEQUENCE [LARGE SCALE GENOMIC DNA]</scope>
    <source>
        <strain evidence="2 3">NPDC049639</strain>
    </source>
</reference>
<organism evidence="2 3">
    <name type="scientific">Spongisporangium articulatum</name>
    <dbReference type="NCBI Taxonomy" id="3362603"/>
    <lineage>
        <taxon>Bacteria</taxon>
        <taxon>Bacillati</taxon>
        <taxon>Actinomycetota</taxon>
        <taxon>Actinomycetes</taxon>
        <taxon>Kineosporiales</taxon>
        <taxon>Kineosporiaceae</taxon>
        <taxon>Spongisporangium</taxon>
    </lineage>
</organism>
<dbReference type="EMBL" id="JBITLV010000002">
    <property type="protein sequence ID" value="MFI7587169.1"/>
    <property type="molecule type" value="Genomic_DNA"/>
</dbReference>
<protein>
    <submittedName>
        <fullName evidence="2">VOC family protein</fullName>
    </submittedName>
</protein>
<dbReference type="RefSeq" id="WP_398278268.1">
    <property type="nucleotide sequence ID" value="NZ_JBITLV010000002.1"/>
</dbReference>
<comment type="caution">
    <text evidence="2">The sequence shown here is derived from an EMBL/GenBank/DDBJ whole genome shotgun (WGS) entry which is preliminary data.</text>
</comment>
<dbReference type="InterPro" id="IPR029068">
    <property type="entry name" value="Glyas_Bleomycin-R_OHBP_Dase"/>
</dbReference>
<dbReference type="InterPro" id="IPR037523">
    <property type="entry name" value="VOC_core"/>
</dbReference>
<evidence type="ECO:0000313" key="3">
    <source>
        <dbReference type="Proteomes" id="UP001612915"/>
    </source>
</evidence>
<proteinExistence type="predicted"/>
<dbReference type="PANTHER" id="PTHR36437:SF2">
    <property type="entry name" value="GLYOXALASE_BLEOMYCIN RESISTANCE PROTEIN_DIOXYGENASE"/>
    <property type="match status" value="1"/>
</dbReference>
<keyword evidence="3" id="KW-1185">Reference proteome</keyword>
<dbReference type="PANTHER" id="PTHR36437">
    <property type="entry name" value="GLYOXALASE/BLEOMYCIN RESISTANCE PROTEIN/DIOXYGENASE"/>
    <property type="match status" value="1"/>
</dbReference>
<gene>
    <name evidence="2" type="ORF">ACIB24_08855</name>
</gene>
<dbReference type="Proteomes" id="UP001612915">
    <property type="component" value="Unassembled WGS sequence"/>
</dbReference>
<dbReference type="InterPro" id="IPR004360">
    <property type="entry name" value="Glyas_Fos-R_dOase_dom"/>
</dbReference>
<evidence type="ECO:0000313" key="2">
    <source>
        <dbReference type="EMBL" id="MFI7587169.1"/>
    </source>
</evidence>
<name>A0ABW8ALD0_9ACTN</name>
<dbReference type="SUPFAM" id="SSF54593">
    <property type="entry name" value="Glyoxalase/Bleomycin resistance protein/Dihydroxybiphenyl dioxygenase"/>
    <property type="match status" value="1"/>
</dbReference>
<feature type="domain" description="VOC" evidence="1">
    <location>
        <begin position="4"/>
        <end position="134"/>
    </location>
</feature>